<keyword evidence="4" id="KW-1185">Reference proteome</keyword>
<name>A0ABW7TQN0_9NOCA</name>
<dbReference type="GeneID" id="93509786"/>
<evidence type="ECO:0000313" key="4">
    <source>
        <dbReference type="Proteomes" id="UP001611263"/>
    </source>
</evidence>
<comment type="caution">
    <text evidence="3">The sequence shown here is derived from an EMBL/GenBank/DDBJ whole genome shotgun (WGS) entry which is preliminary data.</text>
</comment>
<evidence type="ECO:0000256" key="1">
    <source>
        <dbReference type="SAM" id="MobiDB-lite"/>
    </source>
</evidence>
<dbReference type="RefSeq" id="WP_231508231.1">
    <property type="nucleotide sequence ID" value="NZ_JBIRUQ010000003.1"/>
</dbReference>
<keyword evidence="2" id="KW-1133">Transmembrane helix</keyword>
<feature type="transmembrane region" description="Helical" evidence="2">
    <location>
        <begin position="159"/>
        <end position="180"/>
    </location>
</feature>
<dbReference type="EMBL" id="JBIRUQ010000003">
    <property type="protein sequence ID" value="MFI1462458.1"/>
    <property type="molecule type" value="Genomic_DNA"/>
</dbReference>
<feature type="transmembrane region" description="Helical" evidence="2">
    <location>
        <begin position="26"/>
        <end position="51"/>
    </location>
</feature>
<proteinExistence type="predicted"/>
<keyword evidence="2" id="KW-0472">Membrane</keyword>
<organism evidence="3 4">
    <name type="scientific">Nocardia carnea</name>
    <dbReference type="NCBI Taxonomy" id="37328"/>
    <lineage>
        <taxon>Bacteria</taxon>
        <taxon>Bacillati</taxon>
        <taxon>Actinomycetota</taxon>
        <taxon>Actinomycetes</taxon>
        <taxon>Mycobacteriales</taxon>
        <taxon>Nocardiaceae</taxon>
        <taxon>Nocardia</taxon>
    </lineage>
</organism>
<feature type="region of interest" description="Disordered" evidence="1">
    <location>
        <begin position="203"/>
        <end position="230"/>
    </location>
</feature>
<gene>
    <name evidence="3" type="ORF">ACH4WX_17210</name>
</gene>
<sequence length="310" mass="31558">MYGRQQGGADGPGGASPGKPPRESFYLPNLIAGLVASAGVIVGSIGPWVSVLFVSGNGLEGDGVFTIVLGGIAALVLFTMASLSRDLPAPIPWLVPGVALLSLIIAMVDIGEILRVRQGDDGAGAGVQVGWGLWLVAVSAAVLCITSTLVAARSGTARSWGLTAVATVALLGLAGAVWLWPRVGNESDTPQTALDSWGVDATTAPADTVRPSPRPVPAESPGSESVPANSRVCPPLRVTPEFTSSAVANSVTSCEFAEEVRLAYLSQPARGGTVSLSATSPVTGRNYQMTCSGNTVVECVGGNNAVVYLY</sequence>
<feature type="transmembrane region" description="Helical" evidence="2">
    <location>
        <begin position="93"/>
        <end position="111"/>
    </location>
</feature>
<feature type="transmembrane region" description="Helical" evidence="2">
    <location>
        <begin position="63"/>
        <end position="81"/>
    </location>
</feature>
<evidence type="ECO:0000313" key="3">
    <source>
        <dbReference type="EMBL" id="MFI1462458.1"/>
    </source>
</evidence>
<evidence type="ECO:0000256" key="2">
    <source>
        <dbReference type="SAM" id="Phobius"/>
    </source>
</evidence>
<keyword evidence="2" id="KW-0812">Transmembrane</keyword>
<reference evidence="3 4" key="1">
    <citation type="submission" date="2024-10" db="EMBL/GenBank/DDBJ databases">
        <title>The Natural Products Discovery Center: Release of the First 8490 Sequenced Strains for Exploring Actinobacteria Biosynthetic Diversity.</title>
        <authorList>
            <person name="Kalkreuter E."/>
            <person name="Kautsar S.A."/>
            <person name="Yang D."/>
            <person name="Bader C.D."/>
            <person name="Teijaro C.N."/>
            <person name="Fluegel L."/>
            <person name="Davis C.M."/>
            <person name="Simpson J.R."/>
            <person name="Lauterbach L."/>
            <person name="Steele A.D."/>
            <person name="Gui C."/>
            <person name="Meng S."/>
            <person name="Li G."/>
            <person name="Viehrig K."/>
            <person name="Ye F."/>
            <person name="Su P."/>
            <person name="Kiefer A.F."/>
            <person name="Nichols A."/>
            <person name="Cepeda A.J."/>
            <person name="Yan W."/>
            <person name="Fan B."/>
            <person name="Jiang Y."/>
            <person name="Adhikari A."/>
            <person name="Zheng C.-J."/>
            <person name="Schuster L."/>
            <person name="Cowan T.M."/>
            <person name="Smanski M.J."/>
            <person name="Chevrette M.G."/>
            <person name="De Carvalho L.P.S."/>
            <person name="Shen B."/>
        </authorList>
    </citation>
    <scope>NUCLEOTIDE SEQUENCE [LARGE SCALE GENOMIC DNA]</scope>
    <source>
        <strain evidence="3 4">NPDC020568</strain>
    </source>
</reference>
<feature type="transmembrane region" description="Helical" evidence="2">
    <location>
        <begin position="131"/>
        <end position="152"/>
    </location>
</feature>
<accession>A0ABW7TQN0</accession>
<protein>
    <recommendedName>
        <fullName evidence="5">Serine/threonine protein kinase</fullName>
    </recommendedName>
</protein>
<dbReference type="Proteomes" id="UP001611263">
    <property type="component" value="Unassembled WGS sequence"/>
</dbReference>
<evidence type="ECO:0008006" key="5">
    <source>
        <dbReference type="Google" id="ProtNLM"/>
    </source>
</evidence>